<dbReference type="SUPFAM" id="SSF48403">
    <property type="entry name" value="Ankyrin repeat"/>
    <property type="match status" value="1"/>
</dbReference>
<feature type="repeat" description="ANK" evidence="3">
    <location>
        <begin position="288"/>
        <end position="320"/>
    </location>
</feature>
<keyword evidence="5" id="KW-1185">Reference proteome</keyword>
<dbReference type="AlphaFoldDB" id="A0AAD9M7W9"/>
<dbReference type="Pfam" id="PF13606">
    <property type="entry name" value="Ank_3"/>
    <property type="match status" value="1"/>
</dbReference>
<sequence length="781" mass="87366">MTLFKPSRNSNVFWTFPEPVIEILGQQLLQHATDLENTIISRANAAYEYGVVVFNANNPSETEIDTALGLLTFAAQNGHMEAQTSVGRLSDVFGRTLAVSRDEELKWLLVASRAGSTTAQQRFRDLDIDGFMAAMSDIPYGIGTTCPLLNQSLLINCYQVRQAGSYTDVVLSKLHESAITGNVGLLVEIPAELPSDWYECENAFGETPLIVACRGGHTSVLDVLLTRGANAAHTTTQGVTALHFLAAFNDNDIPRVGSILLQHGVEIDGMCERGTIYKELPDSTFGQVGGTPLLWAVAAGNHCAVQALLAHGADPFAEERQLSMFFEHTFEESPISWAARLHQTDLLKTIINKFASDSCRRFIDECHRIHNRGSLRLFRAMDCHPGLRIRDYILHGRQYECAASSCVGSLFDAGVDPILLTRHFWLSKHSQLAHPIMGACLSKNIVTLRYLWDYQNGTLRPTPRLWAIALRRAVFEGHKAGFDFLIDRRDDIPADVSCDVAVIKRILSQTKDLYFTIGVLRLVQKFRVVLSPTDSHSIFQTAVIQGHFEVAKQFWETHNINLARRTGGNTLLHHFISISRGYSDMESKISFVLTLCNHKDPLFWNIGYLDGSGLTALQFAAQMPTQKRLASPRVFYTILKYFSEPKYLNVRFGGHSSSEWAGYTALHFAVRSGNLSAVECLVQQPEIKTSVQSHRGETPMDLCVDIAQYHATDKRRGFWASKDGWNRSAVNMAIFDLLLIKESEGLIKKYSTLLLRKAWDEYTLVDDVKGIRYGIKLQGIW</sequence>
<dbReference type="Pfam" id="PF12796">
    <property type="entry name" value="Ank_2"/>
    <property type="match status" value="1"/>
</dbReference>
<dbReference type="PANTHER" id="PTHR24198">
    <property type="entry name" value="ANKYRIN REPEAT AND PROTEIN KINASE DOMAIN-CONTAINING PROTEIN"/>
    <property type="match status" value="1"/>
</dbReference>
<comment type="caution">
    <text evidence="4">The sequence shown here is derived from an EMBL/GenBank/DDBJ whole genome shotgun (WGS) entry which is preliminary data.</text>
</comment>
<reference evidence="4" key="1">
    <citation type="submission" date="2021-06" db="EMBL/GenBank/DDBJ databases">
        <title>Comparative genomics, transcriptomics and evolutionary studies reveal genomic signatures of adaptation to plant cell wall in hemibiotrophic fungi.</title>
        <authorList>
            <consortium name="DOE Joint Genome Institute"/>
            <person name="Baroncelli R."/>
            <person name="Diaz J.F."/>
            <person name="Benocci T."/>
            <person name="Peng M."/>
            <person name="Battaglia E."/>
            <person name="Haridas S."/>
            <person name="Andreopoulos W."/>
            <person name="Labutti K."/>
            <person name="Pangilinan J."/>
            <person name="Floch G.L."/>
            <person name="Makela M.R."/>
            <person name="Henrissat B."/>
            <person name="Grigoriev I.V."/>
            <person name="Crouch J.A."/>
            <person name="De Vries R.P."/>
            <person name="Sukno S.A."/>
            <person name="Thon M.R."/>
        </authorList>
    </citation>
    <scope>NUCLEOTIDE SEQUENCE</scope>
    <source>
        <strain evidence="4">MAFF235873</strain>
    </source>
</reference>
<feature type="repeat" description="ANK" evidence="3">
    <location>
        <begin position="204"/>
        <end position="236"/>
    </location>
</feature>
<dbReference type="PROSITE" id="PS50297">
    <property type="entry name" value="ANK_REP_REGION"/>
    <property type="match status" value="3"/>
</dbReference>
<dbReference type="InterPro" id="IPR036770">
    <property type="entry name" value="Ankyrin_rpt-contain_sf"/>
</dbReference>
<name>A0AAD9M7W9_9PEZI</name>
<evidence type="ECO:0000256" key="3">
    <source>
        <dbReference type="PROSITE-ProRule" id="PRU00023"/>
    </source>
</evidence>
<accession>A0AAD9M7W9</accession>
<gene>
    <name evidence="4" type="ORF">LX32DRAFT_179846</name>
</gene>
<dbReference type="PANTHER" id="PTHR24198:SF165">
    <property type="entry name" value="ANKYRIN REPEAT-CONTAINING PROTEIN-RELATED"/>
    <property type="match status" value="1"/>
</dbReference>
<dbReference type="PROSITE" id="PS50088">
    <property type="entry name" value="ANK_REPEAT"/>
    <property type="match status" value="4"/>
</dbReference>
<dbReference type="EMBL" id="MU842829">
    <property type="protein sequence ID" value="KAK2032565.1"/>
    <property type="molecule type" value="Genomic_DNA"/>
</dbReference>
<evidence type="ECO:0000313" key="5">
    <source>
        <dbReference type="Proteomes" id="UP001232148"/>
    </source>
</evidence>
<organism evidence="4 5">
    <name type="scientific">Colletotrichum zoysiae</name>
    <dbReference type="NCBI Taxonomy" id="1216348"/>
    <lineage>
        <taxon>Eukaryota</taxon>
        <taxon>Fungi</taxon>
        <taxon>Dikarya</taxon>
        <taxon>Ascomycota</taxon>
        <taxon>Pezizomycotina</taxon>
        <taxon>Sordariomycetes</taxon>
        <taxon>Hypocreomycetidae</taxon>
        <taxon>Glomerellales</taxon>
        <taxon>Glomerellaceae</taxon>
        <taxon>Colletotrichum</taxon>
        <taxon>Colletotrichum graminicola species complex</taxon>
    </lineage>
</organism>
<dbReference type="Gene3D" id="1.25.40.20">
    <property type="entry name" value="Ankyrin repeat-containing domain"/>
    <property type="match status" value="2"/>
</dbReference>
<evidence type="ECO:0000313" key="4">
    <source>
        <dbReference type="EMBL" id="KAK2032565.1"/>
    </source>
</evidence>
<proteinExistence type="predicted"/>
<dbReference type="Pfam" id="PF00023">
    <property type="entry name" value="Ank"/>
    <property type="match status" value="1"/>
</dbReference>
<evidence type="ECO:0000256" key="1">
    <source>
        <dbReference type="ARBA" id="ARBA00022737"/>
    </source>
</evidence>
<evidence type="ECO:0000256" key="2">
    <source>
        <dbReference type="ARBA" id="ARBA00023043"/>
    </source>
</evidence>
<dbReference type="InterPro" id="IPR002110">
    <property type="entry name" value="Ankyrin_rpt"/>
</dbReference>
<keyword evidence="1" id="KW-0677">Repeat</keyword>
<dbReference type="SMART" id="SM00248">
    <property type="entry name" value="ANK"/>
    <property type="match status" value="7"/>
</dbReference>
<dbReference type="Proteomes" id="UP001232148">
    <property type="component" value="Unassembled WGS sequence"/>
</dbReference>
<feature type="repeat" description="ANK" evidence="3">
    <location>
        <begin position="237"/>
        <end position="272"/>
    </location>
</feature>
<protein>
    <submittedName>
        <fullName evidence="4">Ankyrin</fullName>
    </submittedName>
</protein>
<keyword evidence="2 3" id="KW-0040">ANK repeat</keyword>
<feature type="repeat" description="ANK" evidence="3">
    <location>
        <begin position="661"/>
        <end position="683"/>
    </location>
</feature>